<dbReference type="OrthoDB" id="6151390at2759"/>
<evidence type="ECO:0000313" key="8">
    <source>
        <dbReference type="Proteomes" id="UP000683360"/>
    </source>
</evidence>
<feature type="region of interest" description="Disordered" evidence="5">
    <location>
        <begin position="580"/>
        <end position="614"/>
    </location>
</feature>
<feature type="region of interest" description="Disordered" evidence="5">
    <location>
        <begin position="531"/>
        <end position="565"/>
    </location>
</feature>
<evidence type="ECO:0000256" key="1">
    <source>
        <dbReference type="ARBA" id="ARBA00004141"/>
    </source>
</evidence>
<feature type="compositionally biased region" description="Basic residues" evidence="5">
    <location>
        <begin position="540"/>
        <end position="550"/>
    </location>
</feature>
<keyword evidence="4 6" id="KW-0472">Membrane</keyword>
<dbReference type="SUPFAM" id="SSF48652">
    <property type="entry name" value="Tetraspanin"/>
    <property type="match status" value="1"/>
</dbReference>
<evidence type="ECO:0000256" key="6">
    <source>
        <dbReference type="SAM" id="Phobius"/>
    </source>
</evidence>
<comment type="subcellular location">
    <subcellularLocation>
        <location evidence="1">Membrane</location>
        <topology evidence="1">Multi-pass membrane protein</topology>
    </subcellularLocation>
</comment>
<dbReference type="InterPro" id="IPR008952">
    <property type="entry name" value="Tetraspanin_EC2_sf"/>
</dbReference>
<sequence length="641" mass="73704">MAVVLSSFLICVYIIYIVLLSVIYHKKTDLYYTLLNYTTAYQYTLYGYQHISYWNRVKTFPEFMQKLGCQNTNPERYHCWSLYVQELGSYLEIYLGIIVTCIICQICSIVAAEYIFRKLEFKEKKTSISENKYFLLLSLNHGIFRSWIISIKQKWNRSKIIFASVMLKISSLVAGLGLLVLGLTLIGDVFITDGSLKHIFYKIQFYHYYFYDILVGLAAASVVIGMCTLLVAVLGLVGSWRKSKRFLITSSVLSLALHIPRLITVVLWIVFIAEITNGMKFQLWLQQLGYFYGGNGNRITGHWNNMIMTLQCCGVNYYSETHTTQGIKFCCKNAHPRILDKEDPNTNSYYGLFDYFGGCGGYKTDTCAEVILFKTKMFVDGFLVIVLLQIVLEVIGILFANKEYSDIMTTKSTDKSTGEEMYTKSVIFRTVFRGIKLFFLSNWKRCATQCYSVSHQLSSCDDAVEKRVETYSMIFFVFMAINISTEMCCVIMIVYNGLRLKNDSKKVHLDVIDVDNTKEIQIEMEKHILEPSMENEALKSRKKKKKKSKSGKISQTNKSKTRESIEIQKKENTIIQEQSVNTNELQPIKSMEFEDNEKVNGDSKQIDKISGTNDGEEVDTFAEYYSMSDTHTKDATETTDL</sequence>
<proteinExistence type="predicted"/>
<reference evidence="7" key="1">
    <citation type="submission" date="2021-03" db="EMBL/GenBank/DDBJ databases">
        <authorList>
            <person name="Bekaert M."/>
        </authorList>
    </citation>
    <scope>NUCLEOTIDE SEQUENCE</scope>
</reference>
<feature type="compositionally biased region" description="Basic and acidic residues" evidence="5">
    <location>
        <begin position="596"/>
        <end position="607"/>
    </location>
</feature>
<feature type="transmembrane region" description="Helical" evidence="6">
    <location>
        <begin position="7"/>
        <end position="25"/>
    </location>
</feature>
<feature type="transmembrane region" description="Helical" evidence="6">
    <location>
        <begin position="382"/>
        <end position="401"/>
    </location>
</feature>
<feature type="transmembrane region" description="Helical" evidence="6">
    <location>
        <begin position="206"/>
        <end position="234"/>
    </location>
</feature>
<keyword evidence="3 6" id="KW-1133">Transmembrane helix</keyword>
<feature type="transmembrane region" description="Helical" evidence="6">
    <location>
        <begin position="474"/>
        <end position="495"/>
    </location>
</feature>
<dbReference type="GO" id="GO:0016020">
    <property type="term" value="C:membrane"/>
    <property type="evidence" value="ECO:0007669"/>
    <property type="project" value="UniProtKB-SubCell"/>
</dbReference>
<keyword evidence="2 6" id="KW-0812">Transmembrane</keyword>
<feature type="transmembrane region" description="Helical" evidence="6">
    <location>
        <begin position="246"/>
        <end position="273"/>
    </location>
</feature>
<evidence type="ECO:0000313" key="7">
    <source>
        <dbReference type="EMBL" id="CAG2222689.1"/>
    </source>
</evidence>
<feature type="transmembrane region" description="Helical" evidence="6">
    <location>
        <begin position="160"/>
        <end position="186"/>
    </location>
</feature>
<comment type="caution">
    <text evidence="7">The sequence shown here is derived from an EMBL/GenBank/DDBJ whole genome shotgun (WGS) entry which is preliminary data.</text>
</comment>
<evidence type="ECO:0000256" key="5">
    <source>
        <dbReference type="SAM" id="MobiDB-lite"/>
    </source>
</evidence>
<dbReference type="Pfam" id="PF00335">
    <property type="entry name" value="Tetraspanin"/>
    <property type="match status" value="1"/>
</dbReference>
<evidence type="ECO:0000256" key="4">
    <source>
        <dbReference type="ARBA" id="ARBA00023136"/>
    </source>
</evidence>
<evidence type="ECO:0000256" key="3">
    <source>
        <dbReference type="ARBA" id="ARBA00022989"/>
    </source>
</evidence>
<gene>
    <name evidence="7" type="ORF">MEDL_36024</name>
</gene>
<feature type="transmembrane region" description="Helical" evidence="6">
    <location>
        <begin position="93"/>
        <end position="116"/>
    </location>
</feature>
<dbReference type="AlphaFoldDB" id="A0A8S3SN36"/>
<organism evidence="7 8">
    <name type="scientific">Mytilus edulis</name>
    <name type="common">Blue mussel</name>
    <dbReference type="NCBI Taxonomy" id="6550"/>
    <lineage>
        <taxon>Eukaryota</taxon>
        <taxon>Metazoa</taxon>
        <taxon>Spiralia</taxon>
        <taxon>Lophotrochozoa</taxon>
        <taxon>Mollusca</taxon>
        <taxon>Bivalvia</taxon>
        <taxon>Autobranchia</taxon>
        <taxon>Pteriomorphia</taxon>
        <taxon>Mytilida</taxon>
        <taxon>Mytiloidea</taxon>
        <taxon>Mytilidae</taxon>
        <taxon>Mytilinae</taxon>
        <taxon>Mytilus</taxon>
    </lineage>
</organism>
<protein>
    <submittedName>
        <fullName evidence="7">Uncharacterized protein</fullName>
    </submittedName>
</protein>
<evidence type="ECO:0000256" key="2">
    <source>
        <dbReference type="ARBA" id="ARBA00022692"/>
    </source>
</evidence>
<dbReference type="InterPro" id="IPR018499">
    <property type="entry name" value="Tetraspanin/Peripherin"/>
</dbReference>
<accession>A0A8S3SN36</accession>
<dbReference type="Proteomes" id="UP000683360">
    <property type="component" value="Unassembled WGS sequence"/>
</dbReference>
<name>A0A8S3SN36_MYTED</name>
<dbReference type="EMBL" id="CAJPWZ010001766">
    <property type="protein sequence ID" value="CAG2222689.1"/>
    <property type="molecule type" value="Genomic_DNA"/>
</dbReference>
<keyword evidence="8" id="KW-1185">Reference proteome</keyword>